<name>A0A0D8XN30_DICVI</name>
<proteinExistence type="predicted"/>
<evidence type="ECO:0000313" key="1">
    <source>
        <dbReference type="EMBL" id="KJH45950.1"/>
    </source>
</evidence>
<protein>
    <submittedName>
        <fullName evidence="1">Uncharacterized protein</fullName>
    </submittedName>
</protein>
<keyword evidence="2" id="KW-1185">Reference proteome</keyword>
<reference evidence="1 2" key="1">
    <citation type="submission" date="2013-11" db="EMBL/GenBank/DDBJ databases">
        <title>Draft genome of the bovine lungworm Dictyocaulus viviparus.</title>
        <authorList>
            <person name="Mitreva M."/>
        </authorList>
    </citation>
    <scope>NUCLEOTIDE SEQUENCE [LARGE SCALE GENOMIC DNA]</scope>
    <source>
        <strain evidence="1 2">HannoverDv2000</strain>
    </source>
</reference>
<reference evidence="2" key="2">
    <citation type="journal article" date="2016" name="Sci. Rep.">
        <title>Dictyocaulus viviparus genome, variome and transcriptome elucidate lungworm biology and support future intervention.</title>
        <authorList>
            <person name="McNulty S.N."/>
            <person name="Strube C."/>
            <person name="Rosa B.A."/>
            <person name="Martin J.C."/>
            <person name="Tyagi R."/>
            <person name="Choi Y.J."/>
            <person name="Wang Q."/>
            <person name="Hallsworth Pepin K."/>
            <person name="Zhang X."/>
            <person name="Ozersky P."/>
            <person name="Wilson R.K."/>
            <person name="Sternberg P.W."/>
            <person name="Gasser R.B."/>
            <person name="Mitreva M."/>
        </authorList>
    </citation>
    <scope>NUCLEOTIDE SEQUENCE [LARGE SCALE GENOMIC DNA]</scope>
    <source>
        <strain evidence="2">HannoverDv2000</strain>
    </source>
</reference>
<sequence length="265" mass="30459">MDFTQKRKKAVNWCSQENDLIIELLLECYNTYYFKFSDGSKKGIKAVRDTLHEKWAEKLTKLGFAERTPAQVAEKIKKSIIITRKYINTNGENLRTGRTEELASHLRPLEKKLREEYSKQSNVYDNIVKFYDLLKDVKEESLSPTGPLNAIETECKGLCRDHEASTNDNIEDLSLNGPSHASTIAQVLDLPPVAPVAPFKNSVTLPSLVNRNKKRTSEEDIDDVATKRHRILDAEMELIQRKRHLIEMKIKYWEGKMKCLSDSST</sequence>
<evidence type="ECO:0000313" key="2">
    <source>
        <dbReference type="Proteomes" id="UP000053766"/>
    </source>
</evidence>
<dbReference type="OrthoDB" id="5791247at2759"/>
<gene>
    <name evidence="1" type="ORF">DICVIV_07990</name>
</gene>
<organism evidence="1 2">
    <name type="scientific">Dictyocaulus viviparus</name>
    <name type="common">Bovine lungworm</name>
    <dbReference type="NCBI Taxonomy" id="29172"/>
    <lineage>
        <taxon>Eukaryota</taxon>
        <taxon>Metazoa</taxon>
        <taxon>Ecdysozoa</taxon>
        <taxon>Nematoda</taxon>
        <taxon>Chromadorea</taxon>
        <taxon>Rhabditida</taxon>
        <taxon>Rhabditina</taxon>
        <taxon>Rhabditomorpha</taxon>
        <taxon>Strongyloidea</taxon>
        <taxon>Metastrongylidae</taxon>
        <taxon>Dictyocaulus</taxon>
    </lineage>
</organism>
<dbReference type="AlphaFoldDB" id="A0A0D8XN30"/>
<accession>A0A0D8XN30</accession>
<dbReference type="EMBL" id="KN716377">
    <property type="protein sequence ID" value="KJH45950.1"/>
    <property type="molecule type" value="Genomic_DNA"/>
</dbReference>
<dbReference type="Proteomes" id="UP000053766">
    <property type="component" value="Unassembled WGS sequence"/>
</dbReference>